<proteinExistence type="predicted"/>
<accession>A0ACB9R0K5</accession>
<keyword evidence="2" id="KW-1185">Reference proteome</keyword>
<comment type="caution">
    <text evidence="1">The sequence shown here is derived from an EMBL/GenBank/DDBJ whole genome shotgun (WGS) entry which is preliminary data.</text>
</comment>
<dbReference type="EMBL" id="CM042883">
    <property type="protein sequence ID" value="KAI4372616.1"/>
    <property type="molecule type" value="Genomic_DNA"/>
</dbReference>
<reference evidence="2" key="1">
    <citation type="journal article" date="2023" name="Front. Plant Sci.">
        <title>Chromosomal-level genome assembly of Melastoma candidum provides insights into trichome evolution.</title>
        <authorList>
            <person name="Zhong Y."/>
            <person name="Wu W."/>
            <person name="Sun C."/>
            <person name="Zou P."/>
            <person name="Liu Y."/>
            <person name="Dai S."/>
            <person name="Zhou R."/>
        </authorList>
    </citation>
    <scope>NUCLEOTIDE SEQUENCE [LARGE SCALE GENOMIC DNA]</scope>
</reference>
<name>A0ACB9R0K5_9MYRT</name>
<dbReference type="Proteomes" id="UP001057402">
    <property type="component" value="Chromosome 4"/>
</dbReference>
<gene>
    <name evidence="1" type="ORF">MLD38_010824</name>
</gene>
<evidence type="ECO:0000313" key="2">
    <source>
        <dbReference type="Proteomes" id="UP001057402"/>
    </source>
</evidence>
<sequence>MGIWPLPTQETSERRIRRGWPWGCPEEAGKLGAEDGEARGTGAAGVAWLAAAEWRRRELRLAAGGSTADVEWGLGDGRLCLERRPGGRWGRRFAGEGAHRLPRFLGGSPELPWDCRREFGDAEEPRSTAAGSGTQGGCWLPSRTWMRSAGHGCHGGEGWIGGVPGLSSFRDERGGWSGPLTAGGEEDSLPLALEEQDLPLPVAGGRRGSFRCLPPVARLDLKGRRGRVAAVLSEEDQVGLWLGLKGNFEEAGSLLVRLAAGFEAAGSGWPLRETGCHRWEAGSSSSWAMPGEEVRRGSGGS</sequence>
<evidence type="ECO:0000313" key="1">
    <source>
        <dbReference type="EMBL" id="KAI4372616.1"/>
    </source>
</evidence>
<organism evidence="1 2">
    <name type="scientific">Melastoma candidum</name>
    <dbReference type="NCBI Taxonomy" id="119954"/>
    <lineage>
        <taxon>Eukaryota</taxon>
        <taxon>Viridiplantae</taxon>
        <taxon>Streptophyta</taxon>
        <taxon>Embryophyta</taxon>
        <taxon>Tracheophyta</taxon>
        <taxon>Spermatophyta</taxon>
        <taxon>Magnoliopsida</taxon>
        <taxon>eudicotyledons</taxon>
        <taxon>Gunneridae</taxon>
        <taxon>Pentapetalae</taxon>
        <taxon>rosids</taxon>
        <taxon>malvids</taxon>
        <taxon>Myrtales</taxon>
        <taxon>Melastomataceae</taxon>
        <taxon>Melastomatoideae</taxon>
        <taxon>Melastomateae</taxon>
        <taxon>Melastoma</taxon>
    </lineage>
</organism>
<protein>
    <submittedName>
        <fullName evidence="1">Uncharacterized protein</fullName>
    </submittedName>
</protein>